<feature type="compositionally biased region" description="Polar residues" evidence="1">
    <location>
        <begin position="112"/>
        <end position="131"/>
    </location>
</feature>
<organism evidence="2 3">
    <name type="scientific">Takifugu bimaculatus</name>
    <dbReference type="NCBI Taxonomy" id="433685"/>
    <lineage>
        <taxon>Eukaryota</taxon>
        <taxon>Metazoa</taxon>
        <taxon>Chordata</taxon>
        <taxon>Craniata</taxon>
        <taxon>Vertebrata</taxon>
        <taxon>Euteleostomi</taxon>
        <taxon>Actinopterygii</taxon>
        <taxon>Neopterygii</taxon>
        <taxon>Teleostei</taxon>
        <taxon>Neoteleostei</taxon>
        <taxon>Acanthomorphata</taxon>
        <taxon>Eupercaria</taxon>
        <taxon>Tetraodontiformes</taxon>
        <taxon>Tetradontoidea</taxon>
        <taxon>Tetraodontidae</taxon>
        <taxon>Takifugu</taxon>
    </lineage>
</organism>
<reference evidence="2 3" key="1">
    <citation type="submission" date="2019-04" db="EMBL/GenBank/DDBJ databases">
        <title>The sequence and de novo assembly of Takifugu bimaculatus genome using PacBio and Hi-C technologies.</title>
        <authorList>
            <person name="Xu P."/>
            <person name="Liu B."/>
            <person name="Zhou Z."/>
        </authorList>
    </citation>
    <scope>NUCLEOTIDE SEQUENCE [LARGE SCALE GENOMIC DNA]</scope>
    <source>
        <strain evidence="2">TB-2018</strain>
        <tissue evidence="2">Muscle</tissue>
    </source>
</reference>
<keyword evidence="3" id="KW-1185">Reference proteome</keyword>
<feature type="region of interest" description="Disordered" evidence="1">
    <location>
        <begin position="60"/>
        <end position="131"/>
    </location>
</feature>
<dbReference type="EMBL" id="SWLE01000010">
    <property type="protein sequence ID" value="TNM95325.1"/>
    <property type="molecule type" value="Genomic_DNA"/>
</dbReference>
<evidence type="ECO:0000313" key="3">
    <source>
        <dbReference type="Proteomes" id="UP000516260"/>
    </source>
</evidence>
<gene>
    <name evidence="2" type="ORF">fugu_016408</name>
</gene>
<dbReference type="AlphaFoldDB" id="A0A4Z2BSW5"/>
<proteinExistence type="predicted"/>
<protein>
    <submittedName>
        <fullName evidence="2">Uncharacterized protein</fullName>
    </submittedName>
</protein>
<comment type="caution">
    <text evidence="2">The sequence shown here is derived from an EMBL/GenBank/DDBJ whole genome shotgun (WGS) entry which is preliminary data.</text>
</comment>
<dbReference type="Proteomes" id="UP000516260">
    <property type="component" value="Chromosome 18"/>
</dbReference>
<accession>A0A4Z2BSW5</accession>
<name>A0A4Z2BSW5_9TELE</name>
<evidence type="ECO:0000256" key="1">
    <source>
        <dbReference type="SAM" id="MobiDB-lite"/>
    </source>
</evidence>
<evidence type="ECO:0000313" key="2">
    <source>
        <dbReference type="EMBL" id="TNM95325.1"/>
    </source>
</evidence>
<sequence length="131" mass="14625">MKLFRLCVSVDVELVEEERKTKQKDDQSFKATWAFYTARNSVAVLIPKYLILARLTGVCSRPERSRARYQPAQRGEASTNRTATAGANCSGAVQAGKPGERGRRARQPPSFRGNNEMSCSAYSQFKTTDSR</sequence>
<feature type="compositionally biased region" description="Polar residues" evidence="1">
    <location>
        <begin position="76"/>
        <end position="87"/>
    </location>
</feature>